<name>A0ACC2HI81_DALPE</name>
<gene>
    <name evidence="1" type="ORF">DPEC_G00029370</name>
</gene>
<dbReference type="EMBL" id="CM055729">
    <property type="protein sequence ID" value="KAJ8015748.1"/>
    <property type="molecule type" value="Genomic_DNA"/>
</dbReference>
<proteinExistence type="predicted"/>
<protein>
    <submittedName>
        <fullName evidence="1">Uncharacterized protein</fullName>
    </submittedName>
</protein>
<reference evidence="1" key="1">
    <citation type="submission" date="2021-05" db="EMBL/GenBank/DDBJ databases">
        <authorList>
            <person name="Pan Q."/>
            <person name="Jouanno E."/>
            <person name="Zahm M."/>
            <person name="Klopp C."/>
            <person name="Cabau C."/>
            <person name="Louis A."/>
            <person name="Berthelot C."/>
            <person name="Parey E."/>
            <person name="Roest Crollius H."/>
            <person name="Montfort J."/>
            <person name="Robinson-Rechavi M."/>
            <person name="Bouchez O."/>
            <person name="Lampietro C."/>
            <person name="Lopez Roques C."/>
            <person name="Donnadieu C."/>
            <person name="Postlethwait J."/>
            <person name="Bobe J."/>
            <person name="Dillon D."/>
            <person name="Chandos A."/>
            <person name="von Hippel F."/>
            <person name="Guiguen Y."/>
        </authorList>
    </citation>
    <scope>NUCLEOTIDE SEQUENCE</scope>
    <source>
        <strain evidence="1">YG-Jan2019</strain>
    </source>
</reference>
<comment type="caution">
    <text evidence="1">The sequence shown here is derived from an EMBL/GenBank/DDBJ whole genome shotgun (WGS) entry which is preliminary data.</text>
</comment>
<dbReference type="Proteomes" id="UP001157502">
    <property type="component" value="Chromosome 2"/>
</dbReference>
<keyword evidence="2" id="KW-1185">Reference proteome</keyword>
<evidence type="ECO:0000313" key="2">
    <source>
        <dbReference type="Proteomes" id="UP001157502"/>
    </source>
</evidence>
<organism evidence="1 2">
    <name type="scientific">Dallia pectoralis</name>
    <name type="common">Alaska blackfish</name>
    <dbReference type="NCBI Taxonomy" id="75939"/>
    <lineage>
        <taxon>Eukaryota</taxon>
        <taxon>Metazoa</taxon>
        <taxon>Chordata</taxon>
        <taxon>Craniata</taxon>
        <taxon>Vertebrata</taxon>
        <taxon>Euteleostomi</taxon>
        <taxon>Actinopterygii</taxon>
        <taxon>Neopterygii</taxon>
        <taxon>Teleostei</taxon>
        <taxon>Protacanthopterygii</taxon>
        <taxon>Esociformes</taxon>
        <taxon>Umbridae</taxon>
        <taxon>Dallia</taxon>
    </lineage>
</organism>
<evidence type="ECO:0000313" key="1">
    <source>
        <dbReference type="EMBL" id="KAJ8015748.1"/>
    </source>
</evidence>
<accession>A0ACC2HI81</accession>
<sequence>MWVLPDANRGAWHDAEMKRLLETMQDHLKASAEPGGGSALIRKDKMYKDIPWSDGSRRVKTRHRDQCRNRWMGYINHKMADAQSAVNRAKSFHLKVNLIKGLNALQVEDSADIDWVSIANAVGDITPSSVQNHYYKLRVSKVPSWQTKSFCEIIDYLYTRVLPQFEEVLQQIQMEFEETGSGNHPQEFFLLSEIFDNEDN</sequence>